<dbReference type="Proteomes" id="UP000284403">
    <property type="component" value="Unassembled WGS sequence"/>
</dbReference>
<reference evidence="3 4" key="1">
    <citation type="journal article" date="2018" name="BMC Genomics">
        <title>Genomic comparison of Trypanosoma conorhini and Trypanosoma rangeli to Trypanosoma cruzi strains of high and low virulence.</title>
        <authorList>
            <person name="Bradwell K.R."/>
            <person name="Koparde V.N."/>
            <person name="Matveyev A.V."/>
            <person name="Serrano M.G."/>
            <person name="Alves J.M."/>
            <person name="Parikh H."/>
            <person name="Huang B."/>
            <person name="Lee V."/>
            <person name="Espinosa-Alvarez O."/>
            <person name="Ortiz P.A."/>
            <person name="Costa-Martins A.G."/>
            <person name="Teixeira M.M."/>
            <person name="Buck G.A."/>
        </authorList>
    </citation>
    <scope>NUCLEOTIDE SEQUENCE [LARGE SCALE GENOMIC DNA]</scope>
    <source>
        <strain evidence="3 4">025E</strain>
    </source>
</reference>
<dbReference type="PRINTS" id="PR00625">
    <property type="entry name" value="JDOMAIN"/>
</dbReference>
<gene>
    <name evidence="3" type="ORF">Tco025E_00701</name>
</gene>
<dbReference type="OrthoDB" id="442087at2759"/>
<dbReference type="SUPFAM" id="SSF46565">
    <property type="entry name" value="Chaperone J-domain"/>
    <property type="match status" value="1"/>
</dbReference>
<evidence type="ECO:0000256" key="1">
    <source>
        <dbReference type="SAM" id="MobiDB-lite"/>
    </source>
</evidence>
<name>A0A422QAN6_9TRYP</name>
<dbReference type="InterPro" id="IPR036869">
    <property type="entry name" value="J_dom_sf"/>
</dbReference>
<evidence type="ECO:0000259" key="2">
    <source>
        <dbReference type="PROSITE" id="PS50076"/>
    </source>
</evidence>
<comment type="caution">
    <text evidence="3">The sequence shown here is derived from an EMBL/GenBank/DDBJ whole genome shotgun (WGS) entry which is preliminary data.</text>
</comment>
<evidence type="ECO:0000313" key="4">
    <source>
        <dbReference type="Proteomes" id="UP000284403"/>
    </source>
</evidence>
<protein>
    <submittedName>
        <fullName evidence="3">Chaperone DnaJ protein</fullName>
    </submittedName>
</protein>
<dbReference type="Pfam" id="PF00226">
    <property type="entry name" value="DnaJ"/>
    <property type="match status" value="1"/>
</dbReference>
<evidence type="ECO:0000313" key="3">
    <source>
        <dbReference type="EMBL" id="RNF27017.1"/>
    </source>
</evidence>
<dbReference type="Gene3D" id="1.10.287.110">
    <property type="entry name" value="DnaJ domain"/>
    <property type="match status" value="1"/>
</dbReference>
<dbReference type="InterPro" id="IPR001623">
    <property type="entry name" value="DnaJ_domain"/>
</dbReference>
<dbReference type="RefSeq" id="XP_029232223.1">
    <property type="nucleotide sequence ID" value="XM_029367641.1"/>
</dbReference>
<dbReference type="EMBL" id="MKKU01000019">
    <property type="protein sequence ID" value="RNF27017.1"/>
    <property type="molecule type" value="Genomic_DNA"/>
</dbReference>
<keyword evidence="4" id="KW-1185">Reference proteome</keyword>
<feature type="domain" description="J" evidence="2">
    <location>
        <begin position="13"/>
        <end position="90"/>
    </location>
</feature>
<proteinExistence type="predicted"/>
<sequence>MVGTVHKHDRVRWAWRVLGLDTNPSYDSIRAAYCRLAVTTHPDRCTDLGAKEKFQALHAAYETALENHAQTKNTGRSAKNGGRADFDWRAEVARVREAYSSMFKYQRRPEAAAAAAAATPWWKQKSTPPCAAPQQSHKRRHSNNKNAAKAPMRGANVAAAATGIASVSAPAEDEECRGRATEARRRRGLPLAQQLICRIVSREAARRSAIMRLAQNERRGIFLSRNEERIRHAIEKWETASWANMNEQWAEVLTCSGHSQTALV</sequence>
<feature type="region of interest" description="Disordered" evidence="1">
    <location>
        <begin position="119"/>
        <end position="155"/>
    </location>
</feature>
<dbReference type="AlphaFoldDB" id="A0A422QAN6"/>
<dbReference type="SMART" id="SM00271">
    <property type="entry name" value="DnaJ"/>
    <property type="match status" value="1"/>
</dbReference>
<dbReference type="PROSITE" id="PS50076">
    <property type="entry name" value="DNAJ_2"/>
    <property type="match status" value="1"/>
</dbReference>
<organism evidence="3 4">
    <name type="scientific">Trypanosoma conorhini</name>
    <dbReference type="NCBI Taxonomy" id="83891"/>
    <lineage>
        <taxon>Eukaryota</taxon>
        <taxon>Discoba</taxon>
        <taxon>Euglenozoa</taxon>
        <taxon>Kinetoplastea</taxon>
        <taxon>Metakinetoplastina</taxon>
        <taxon>Trypanosomatida</taxon>
        <taxon>Trypanosomatidae</taxon>
        <taxon>Trypanosoma</taxon>
    </lineage>
</organism>
<dbReference type="GeneID" id="40314312"/>
<accession>A0A422QAN6</accession>
<dbReference type="CDD" id="cd06257">
    <property type="entry name" value="DnaJ"/>
    <property type="match status" value="1"/>
</dbReference>